<feature type="region of interest" description="Disordered" evidence="1">
    <location>
        <begin position="130"/>
        <end position="162"/>
    </location>
</feature>
<protein>
    <submittedName>
        <fullName evidence="3">DUF1992 domain-containing protein</fullName>
    </submittedName>
</protein>
<dbReference type="AlphaFoldDB" id="A0A5D0NZP6"/>
<evidence type="ECO:0000313" key="4">
    <source>
        <dbReference type="Proteomes" id="UP000323380"/>
    </source>
</evidence>
<name>A0A5D0NZP6_9ACTN</name>
<organism evidence="3 4">
    <name type="scientific">Actinomadura chibensis</name>
    <dbReference type="NCBI Taxonomy" id="392828"/>
    <lineage>
        <taxon>Bacteria</taxon>
        <taxon>Bacillati</taxon>
        <taxon>Actinomycetota</taxon>
        <taxon>Actinomycetes</taxon>
        <taxon>Streptosporangiales</taxon>
        <taxon>Thermomonosporaceae</taxon>
        <taxon>Actinomadura</taxon>
    </lineage>
</organism>
<dbReference type="EMBL" id="VSFG01000001">
    <property type="protein sequence ID" value="TYB49638.1"/>
    <property type="molecule type" value="Genomic_DNA"/>
</dbReference>
<dbReference type="InterPro" id="IPR018961">
    <property type="entry name" value="DnaJ_homolog_subfam-C_membr-28"/>
</dbReference>
<feature type="compositionally biased region" description="Basic and acidic residues" evidence="1">
    <location>
        <begin position="130"/>
        <end position="147"/>
    </location>
</feature>
<evidence type="ECO:0000259" key="2">
    <source>
        <dbReference type="Pfam" id="PF09350"/>
    </source>
</evidence>
<dbReference type="RefSeq" id="WP_083980792.1">
    <property type="nucleotide sequence ID" value="NZ_VSFG01000001.1"/>
</dbReference>
<evidence type="ECO:0000256" key="1">
    <source>
        <dbReference type="SAM" id="MobiDB-lite"/>
    </source>
</evidence>
<evidence type="ECO:0000313" key="3">
    <source>
        <dbReference type="EMBL" id="TYB49638.1"/>
    </source>
</evidence>
<proteinExistence type="predicted"/>
<dbReference type="Pfam" id="PF09350">
    <property type="entry name" value="DJC28_CD"/>
    <property type="match status" value="1"/>
</dbReference>
<keyword evidence="4" id="KW-1185">Reference proteome</keyword>
<feature type="compositionally biased region" description="Basic residues" evidence="1">
    <location>
        <begin position="148"/>
        <end position="162"/>
    </location>
</feature>
<sequence length="162" mass="18441">MTERKPVGLSFESWIDRQIREAEERGEFADLPGSGKPLPGAHQPLDENWWIKQKLASEGLTAMVHPTLALRKEIEDVLAKVAEAPSERSVRRLLEPVNEMIVANLRMPPPGPPLGYRPIDVDAAVATWRENRAERSRDATAPPEDKPKRRGWRPRFGRRRRG</sequence>
<dbReference type="STRING" id="1220554.GCA_001552135_03490"/>
<dbReference type="Proteomes" id="UP000323380">
    <property type="component" value="Unassembled WGS sequence"/>
</dbReference>
<reference evidence="3 4" key="1">
    <citation type="submission" date="2019-08" db="EMBL/GenBank/DDBJ databases">
        <title>Actinomadura sp. nov. CYP1-5 isolated from mountain soil.</title>
        <authorList>
            <person name="Songsumanus A."/>
            <person name="Kuncharoen N."/>
            <person name="Kudo T."/>
            <person name="Yuki M."/>
            <person name="Igarashi Y."/>
            <person name="Tanasupawat S."/>
        </authorList>
    </citation>
    <scope>NUCLEOTIDE SEQUENCE [LARGE SCALE GENOMIC DNA]</scope>
    <source>
        <strain evidence="3 4">JCM 14158</strain>
    </source>
</reference>
<gene>
    <name evidence="3" type="ORF">FXF69_11375</name>
</gene>
<accession>A0A5D0NZP6</accession>
<feature type="domain" description="DnaJ homologue subfamily C member 28 conserved" evidence="2">
    <location>
        <begin position="14"/>
        <end position="81"/>
    </location>
</feature>
<comment type="caution">
    <text evidence="3">The sequence shown here is derived from an EMBL/GenBank/DDBJ whole genome shotgun (WGS) entry which is preliminary data.</text>
</comment>